<name>A0A318GV26_9BURK</name>
<comment type="caution">
    <text evidence="3">The sequence shown here is derived from an EMBL/GenBank/DDBJ whole genome shotgun (WGS) entry which is preliminary data.</text>
</comment>
<accession>A0A318GV26</accession>
<dbReference type="Proteomes" id="UP000247811">
    <property type="component" value="Unassembled WGS sequence"/>
</dbReference>
<evidence type="ECO:0000259" key="2">
    <source>
        <dbReference type="Pfam" id="PF07589"/>
    </source>
</evidence>
<dbReference type="RefSeq" id="WP_110402156.1">
    <property type="nucleotide sequence ID" value="NZ_QJJS01000021.1"/>
</dbReference>
<evidence type="ECO:0000313" key="4">
    <source>
        <dbReference type="Proteomes" id="UP000247811"/>
    </source>
</evidence>
<reference evidence="3 4" key="1">
    <citation type="submission" date="2018-05" db="EMBL/GenBank/DDBJ databases">
        <title>Genomic Encyclopedia of Type Strains, Phase IV (KMG-IV): sequencing the most valuable type-strain genomes for metagenomic binning, comparative biology and taxonomic classification.</title>
        <authorList>
            <person name="Goeker M."/>
        </authorList>
    </citation>
    <scope>NUCLEOTIDE SEQUENCE [LARGE SCALE GENOMIC DNA]</scope>
    <source>
        <strain evidence="3 4">DSM 566</strain>
    </source>
</reference>
<keyword evidence="1" id="KW-0732">Signal</keyword>
<dbReference type="NCBIfam" id="TIGR02595">
    <property type="entry name" value="PEP_CTERM"/>
    <property type="match status" value="1"/>
</dbReference>
<dbReference type="InterPro" id="IPR013424">
    <property type="entry name" value="Ice-binding_C"/>
</dbReference>
<dbReference type="EMBL" id="QJJS01000021">
    <property type="protein sequence ID" value="PXW93258.1"/>
    <property type="molecule type" value="Genomic_DNA"/>
</dbReference>
<feature type="domain" description="Ice-binding protein C-terminal" evidence="2">
    <location>
        <begin position="222"/>
        <end position="246"/>
    </location>
</feature>
<gene>
    <name evidence="3" type="ORF">C7444_12122</name>
</gene>
<dbReference type="Pfam" id="PF07589">
    <property type="entry name" value="PEP-CTERM"/>
    <property type="match status" value="1"/>
</dbReference>
<evidence type="ECO:0000256" key="1">
    <source>
        <dbReference type="SAM" id="SignalP"/>
    </source>
</evidence>
<evidence type="ECO:0000313" key="3">
    <source>
        <dbReference type="EMBL" id="PXW93258.1"/>
    </source>
</evidence>
<proteinExistence type="predicted"/>
<feature type="chain" id="PRO_5016455420" evidence="1">
    <location>
        <begin position="22"/>
        <end position="251"/>
    </location>
</feature>
<feature type="signal peptide" evidence="1">
    <location>
        <begin position="1"/>
        <end position="21"/>
    </location>
</feature>
<dbReference type="AlphaFoldDB" id="A0A318GV26"/>
<keyword evidence="4" id="KW-1185">Reference proteome</keyword>
<organism evidence="3 4">
    <name type="scientific">Sphaerotilus hippei</name>
    <dbReference type="NCBI Taxonomy" id="744406"/>
    <lineage>
        <taxon>Bacteria</taxon>
        <taxon>Pseudomonadati</taxon>
        <taxon>Pseudomonadota</taxon>
        <taxon>Betaproteobacteria</taxon>
        <taxon>Burkholderiales</taxon>
        <taxon>Sphaerotilaceae</taxon>
        <taxon>Sphaerotilus</taxon>
    </lineage>
</organism>
<protein>
    <submittedName>
        <fullName evidence="3">Putative secreted protein</fullName>
    </submittedName>
</protein>
<sequence>MLKKVIAAAAATMLMAGSAFAASPGFEDGTTTSYQPQGSTTINAMTGTLAVQSYGSSVTVTEDTFDASGALTSSNGYLAAISSPTSNSILGVDYGTQFGALTTGNSFTAYKMLTLDSVSTGSAELAFQLLTFDTDAAYNDSFTVRFLSGSTELGTAYWTAQDNLTVTGGAYGTVSPWVYMSVLAGTTNVEIYLENAGAAAGDNANLPVLAVDYAELNSVVTPVPEPESLAMMMAGLGALGFLARRRSTKNA</sequence>